<evidence type="ECO:0000256" key="2">
    <source>
        <dbReference type="SAM" id="SignalP"/>
    </source>
</evidence>
<dbReference type="GO" id="GO:0009653">
    <property type="term" value="P:anatomical structure morphogenesis"/>
    <property type="evidence" value="ECO:0007669"/>
    <property type="project" value="TreeGrafter"/>
</dbReference>
<sequence>MFRVLWAILLIKANAAFAARLLNCPKSNIKFEKIIGLPPINLNREQLLVPLNQNETDAAVTIQCLQNCQKNEKCQSFVLFYDTSDCYWFENDQTFIRNESGMEVDNAAAWFVKVCLQEERGCNKSWVFETVRGATLIGNDTKALPRNMSRSECQQNCLDETDFDCRSVKFRVSSAQNETVGLCTLSNSDRHLMPTSYRVSTYDDYYLENQCTKIRDNPPTEHQDNEYCTYEEYGDVAFKHKDLRLLNMTKDQCQHQCEVYQAFNCRGFSLDSGKKCILHSEDTKLRGPRILVSKQGATYYEKARCLNITVSCTESYMTIRYQPETNFHGKLYMHGNSENKECFVVGQGKFTMVTLKLQLLTNECGIVKADSPTSRTLLSGTLIIQYNAFIQTQSDRLLKVGCIFGNQSKVLIGTGVTITSNLPNKGSTLITTISNETVAPVVEMRVVDLRSQDETTDTQIGQELQLIIELKEKTNTYDLWASHLIAMTEKGEESIFLLDDRGCPTNLNIFPALSKTISNGTRRLIATFQAFKFASSPVVRFSVLIQFCSNECSPIKCDNNGESYGRRKREVRTHLVETINGSKMIRSFNQLKRSFEANSSVINQMPLEYVMIVRDASFQPDRLIVGNNDGKILVAGYNFVTDEVCMDYSLVIGLIVTWVLVQLIFIIACICLVRRYKKHYQEEFSRASMEDLNKNFGLGFSNLENRRVRWADNGDNIM</sequence>
<name>A0AAR5PPL0_DENPD</name>
<evidence type="ECO:0008006" key="7">
    <source>
        <dbReference type="Google" id="ProtNLM"/>
    </source>
</evidence>
<organism evidence="5 6">
    <name type="scientific">Dendroctonus ponderosae</name>
    <name type="common">Mountain pine beetle</name>
    <dbReference type="NCBI Taxonomy" id="77166"/>
    <lineage>
        <taxon>Eukaryota</taxon>
        <taxon>Metazoa</taxon>
        <taxon>Ecdysozoa</taxon>
        <taxon>Arthropoda</taxon>
        <taxon>Hexapoda</taxon>
        <taxon>Insecta</taxon>
        <taxon>Pterygota</taxon>
        <taxon>Neoptera</taxon>
        <taxon>Endopterygota</taxon>
        <taxon>Coleoptera</taxon>
        <taxon>Polyphaga</taxon>
        <taxon>Cucujiformia</taxon>
        <taxon>Curculionidae</taxon>
        <taxon>Scolytinae</taxon>
        <taxon>Dendroctonus</taxon>
    </lineage>
</organism>
<keyword evidence="6" id="KW-1185">Reference proteome</keyword>
<dbReference type="PROSITE" id="PS50948">
    <property type="entry name" value="PAN"/>
    <property type="match status" value="3"/>
</dbReference>
<evidence type="ECO:0000313" key="6">
    <source>
        <dbReference type="Proteomes" id="UP000019118"/>
    </source>
</evidence>
<dbReference type="KEGG" id="dpa:109539572"/>
<dbReference type="PANTHER" id="PTHR47327">
    <property type="entry name" value="FI18240P1-RELATED"/>
    <property type="match status" value="1"/>
</dbReference>
<keyword evidence="2" id="KW-0732">Signal</keyword>
<keyword evidence="1" id="KW-0812">Transmembrane</keyword>
<dbReference type="InterPro" id="IPR052774">
    <property type="entry name" value="Celegans_DevNeuronal_Protein"/>
</dbReference>
<dbReference type="CDD" id="cd01099">
    <property type="entry name" value="PAN_AP_HGF"/>
    <property type="match status" value="1"/>
</dbReference>
<feature type="domain" description="Apple" evidence="3">
    <location>
        <begin position="228"/>
        <end position="305"/>
    </location>
</feature>
<dbReference type="PANTHER" id="PTHR47327:SF8">
    <property type="entry name" value="FI17836P1"/>
    <property type="match status" value="1"/>
</dbReference>
<evidence type="ECO:0000259" key="3">
    <source>
        <dbReference type="PROSITE" id="PS50948"/>
    </source>
</evidence>
<reference evidence="5" key="2">
    <citation type="submission" date="2024-08" db="UniProtKB">
        <authorList>
            <consortium name="EnsemblMetazoa"/>
        </authorList>
    </citation>
    <scope>IDENTIFICATION</scope>
</reference>
<dbReference type="SMART" id="SM00473">
    <property type="entry name" value="PAN_AP"/>
    <property type="match status" value="3"/>
</dbReference>
<accession>A0AAR5PPL0</accession>
<reference evidence="6" key="1">
    <citation type="journal article" date="2013" name="Genome Biol.">
        <title>Draft genome of the mountain pine beetle, Dendroctonus ponderosae Hopkins, a major forest pest.</title>
        <authorList>
            <person name="Keeling C.I."/>
            <person name="Yuen M.M."/>
            <person name="Liao N.Y."/>
            <person name="Docking T.R."/>
            <person name="Chan S.K."/>
            <person name="Taylor G.A."/>
            <person name="Palmquist D.L."/>
            <person name="Jackman S.D."/>
            <person name="Nguyen A."/>
            <person name="Li M."/>
            <person name="Henderson H."/>
            <person name="Janes J.K."/>
            <person name="Zhao Y."/>
            <person name="Pandoh P."/>
            <person name="Moore R."/>
            <person name="Sperling F.A."/>
            <person name="Huber D.P."/>
            <person name="Birol I."/>
            <person name="Jones S.J."/>
            <person name="Bohlmann J."/>
        </authorList>
    </citation>
    <scope>NUCLEOTIDE SEQUENCE</scope>
</reference>
<dbReference type="AlphaFoldDB" id="A0AAR5PPL0"/>
<dbReference type="SMART" id="SM00241">
    <property type="entry name" value="ZP"/>
    <property type="match status" value="1"/>
</dbReference>
<dbReference type="SUPFAM" id="SSF57414">
    <property type="entry name" value="Hairpin loop containing domain-like"/>
    <property type="match status" value="1"/>
</dbReference>
<dbReference type="EnsemblMetazoa" id="XM_019907401.1">
    <property type="protein sequence ID" value="XP_019762960.1"/>
    <property type="gene ID" value="LOC109539572"/>
</dbReference>
<dbReference type="GeneID" id="109539572"/>
<proteinExistence type="predicted"/>
<dbReference type="PROSITE" id="PS51034">
    <property type="entry name" value="ZP_2"/>
    <property type="match status" value="1"/>
</dbReference>
<dbReference type="InterPro" id="IPR003609">
    <property type="entry name" value="Pan_app"/>
</dbReference>
<dbReference type="Gene3D" id="3.50.4.10">
    <property type="entry name" value="Hepatocyte Growth Factor"/>
    <property type="match status" value="2"/>
</dbReference>
<dbReference type="InterPro" id="IPR056953">
    <property type="entry name" value="CUT_N"/>
</dbReference>
<dbReference type="RefSeq" id="XP_019762960.1">
    <property type="nucleotide sequence ID" value="XM_019907401.2"/>
</dbReference>
<feature type="domain" description="ZP" evidence="4">
    <location>
        <begin position="311"/>
        <end position="564"/>
    </location>
</feature>
<dbReference type="Pfam" id="PF00024">
    <property type="entry name" value="PAN_1"/>
    <property type="match status" value="3"/>
</dbReference>
<dbReference type="Proteomes" id="UP000019118">
    <property type="component" value="Unassembled WGS sequence"/>
</dbReference>
<feature type="domain" description="Apple" evidence="3">
    <location>
        <begin position="24"/>
        <end position="115"/>
    </location>
</feature>
<evidence type="ECO:0000256" key="1">
    <source>
        <dbReference type="SAM" id="Phobius"/>
    </source>
</evidence>
<evidence type="ECO:0000313" key="5">
    <source>
        <dbReference type="EnsemblMetazoa" id="XP_019762960.1"/>
    </source>
</evidence>
<dbReference type="Pfam" id="PF25057">
    <property type="entry name" value="CUT_N"/>
    <property type="match status" value="1"/>
</dbReference>
<dbReference type="InterPro" id="IPR001507">
    <property type="entry name" value="ZP_dom"/>
</dbReference>
<feature type="chain" id="PRO_5043983667" description="ZP domain-containing protein" evidence="2">
    <location>
        <begin position="19"/>
        <end position="718"/>
    </location>
</feature>
<evidence type="ECO:0000259" key="4">
    <source>
        <dbReference type="PROSITE" id="PS51034"/>
    </source>
</evidence>
<keyword evidence="1" id="KW-1133">Transmembrane helix</keyword>
<feature type="domain" description="Apple" evidence="3">
    <location>
        <begin position="122"/>
        <end position="211"/>
    </location>
</feature>
<protein>
    <recommendedName>
        <fullName evidence="7">ZP domain-containing protein</fullName>
    </recommendedName>
</protein>
<feature type="signal peptide" evidence="2">
    <location>
        <begin position="1"/>
        <end position="18"/>
    </location>
</feature>
<feature type="transmembrane region" description="Helical" evidence="1">
    <location>
        <begin position="648"/>
        <end position="673"/>
    </location>
</feature>
<keyword evidence="1" id="KW-0472">Membrane</keyword>